<proteinExistence type="predicted"/>
<evidence type="ECO:0000313" key="2">
    <source>
        <dbReference type="EMBL" id="MPD04708.1"/>
    </source>
</evidence>
<sequence>MCVCVAWPLYSCGPVSISTLIQFFFKTMHTRC</sequence>
<gene>
    <name evidence="2" type="ORF">E2C01_100412</name>
</gene>
<keyword evidence="1" id="KW-1133">Transmembrane helix</keyword>
<keyword evidence="3" id="KW-1185">Reference proteome</keyword>
<name>A0A5B7KHH6_PORTR</name>
<accession>A0A5B7KHH6</accession>
<dbReference type="Proteomes" id="UP000324222">
    <property type="component" value="Unassembled WGS sequence"/>
</dbReference>
<comment type="caution">
    <text evidence="2">The sequence shown here is derived from an EMBL/GenBank/DDBJ whole genome shotgun (WGS) entry which is preliminary data.</text>
</comment>
<feature type="transmembrane region" description="Helical" evidence="1">
    <location>
        <begin position="6"/>
        <end position="25"/>
    </location>
</feature>
<reference evidence="2 3" key="1">
    <citation type="submission" date="2019-05" db="EMBL/GenBank/DDBJ databases">
        <title>Another draft genome of Portunus trituberculatus and its Hox gene families provides insights of decapod evolution.</title>
        <authorList>
            <person name="Jeong J.-H."/>
            <person name="Song I."/>
            <person name="Kim S."/>
            <person name="Choi T."/>
            <person name="Kim D."/>
            <person name="Ryu S."/>
            <person name="Kim W."/>
        </authorList>
    </citation>
    <scope>NUCLEOTIDE SEQUENCE [LARGE SCALE GENOMIC DNA]</scope>
    <source>
        <tissue evidence="2">Muscle</tissue>
    </source>
</reference>
<dbReference type="EMBL" id="VSRR010142378">
    <property type="protein sequence ID" value="MPD04708.1"/>
    <property type="molecule type" value="Genomic_DNA"/>
</dbReference>
<dbReference type="AlphaFoldDB" id="A0A5B7KHH6"/>
<protein>
    <submittedName>
        <fullName evidence="2">Uncharacterized protein</fullName>
    </submittedName>
</protein>
<keyword evidence="1" id="KW-0472">Membrane</keyword>
<keyword evidence="1" id="KW-0812">Transmembrane</keyword>
<evidence type="ECO:0000313" key="3">
    <source>
        <dbReference type="Proteomes" id="UP000324222"/>
    </source>
</evidence>
<evidence type="ECO:0000256" key="1">
    <source>
        <dbReference type="SAM" id="Phobius"/>
    </source>
</evidence>
<organism evidence="2 3">
    <name type="scientific">Portunus trituberculatus</name>
    <name type="common">Swimming crab</name>
    <name type="synonym">Neptunus trituberculatus</name>
    <dbReference type="NCBI Taxonomy" id="210409"/>
    <lineage>
        <taxon>Eukaryota</taxon>
        <taxon>Metazoa</taxon>
        <taxon>Ecdysozoa</taxon>
        <taxon>Arthropoda</taxon>
        <taxon>Crustacea</taxon>
        <taxon>Multicrustacea</taxon>
        <taxon>Malacostraca</taxon>
        <taxon>Eumalacostraca</taxon>
        <taxon>Eucarida</taxon>
        <taxon>Decapoda</taxon>
        <taxon>Pleocyemata</taxon>
        <taxon>Brachyura</taxon>
        <taxon>Eubrachyura</taxon>
        <taxon>Portunoidea</taxon>
        <taxon>Portunidae</taxon>
        <taxon>Portuninae</taxon>
        <taxon>Portunus</taxon>
    </lineage>
</organism>